<dbReference type="Gene3D" id="3.40.190.10">
    <property type="entry name" value="Periplasmic binding protein-like II"/>
    <property type="match status" value="2"/>
</dbReference>
<dbReference type="Proteomes" id="UP000014400">
    <property type="component" value="Unassembled WGS sequence"/>
</dbReference>
<evidence type="ECO:0000313" key="7">
    <source>
        <dbReference type="Proteomes" id="UP000014400"/>
    </source>
</evidence>
<feature type="domain" description="HTH lysR-type" evidence="5">
    <location>
        <begin position="6"/>
        <end position="63"/>
    </location>
</feature>
<dbReference type="PANTHER" id="PTHR30118:SF12">
    <property type="entry name" value="TRANSCRIPTIONAL REGULATOR LYSR FAMILY"/>
    <property type="match status" value="1"/>
</dbReference>
<dbReference type="Pfam" id="PF00126">
    <property type="entry name" value="HTH_1"/>
    <property type="match status" value="1"/>
</dbReference>
<dbReference type="InterPro" id="IPR005119">
    <property type="entry name" value="LysR_subst-bd"/>
</dbReference>
<dbReference type="GO" id="GO:0003677">
    <property type="term" value="F:DNA binding"/>
    <property type="evidence" value="ECO:0007669"/>
    <property type="project" value="UniProtKB-KW"/>
</dbReference>
<sequence length="311" mass="35268">MHIDKLAIEELRLLVLLYKTHSLKDSAVRLNVSTPTASRMLARLRAAVEDELFIRSASAMTPTHACRRLFPRVERILAEMDALTHEPQVFRPSHIKRIFRVMLHEQLFLAHFADVFREVRRLAPGVSIVIEAVSDAGHEALKTGELDAMIFPMTDNVSPDIKAQFLATCDFDILMRTNHPWLTEVNRDGTPDWSALKRYEKIETTIDSFGTRAPGGLDHWIFKGKLPEQHTALWCPYVQAATELLPESDLTMVVYSPLARELCRRGGLTALSLASLGCGYPLGFLRHGRRDDDPALEWLRAVFVSCFNQKH</sequence>
<keyword evidence="3" id="KW-0238">DNA-binding</keyword>
<dbReference type="InterPro" id="IPR036388">
    <property type="entry name" value="WH-like_DNA-bd_sf"/>
</dbReference>
<comment type="similarity">
    <text evidence="1">Belongs to the LysR transcriptional regulatory family.</text>
</comment>
<dbReference type="HOGENOM" id="CLU_039613_39_2_4"/>
<dbReference type="InterPro" id="IPR036390">
    <property type="entry name" value="WH_DNA-bd_sf"/>
</dbReference>
<dbReference type="PANTHER" id="PTHR30118">
    <property type="entry name" value="HTH-TYPE TRANSCRIPTIONAL REGULATOR LEUO-RELATED"/>
    <property type="match status" value="1"/>
</dbReference>
<keyword evidence="7" id="KW-1185">Reference proteome</keyword>
<name>S3C772_9BURK</name>
<protein>
    <recommendedName>
        <fullName evidence="5">HTH lysR-type domain-containing protein</fullName>
    </recommendedName>
</protein>
<dbReference type="AlphaFoldDB" id="S3C772"/>
<dbReference type="Pfam" id="PF03466">
    <property type="entry name" value="LysR_substrate"/>
    <property type="match status" value="1"/>
</dbReference>
<dbReference type="eggNOG" id="COG0583">
    <property type="taxonomic scope" value="Bacteria"/>
</dbReference>
<keyword evidence="4" id="KW-0804">Transcription</keyword>
<dbReference type="PATRIC" id="fig|1203554.3.peg.277"/>
<dbReference type="RefSeq" id="WP_005431733.1">
    <property type="nucleotide sequence ID" value="NZ_KE150480.1"/>
</dbReference>
<dbReference type="GO" id="GO:0003700">
    <property type="term" value="F:DNA-binding transcription factor activity"/>
    <property type="evidence" value="ECO:0007669"/>
    <property type="project" value="InterPro"/>
</dbReference>
<keyword evidence="2" id="KW-0805">Transcription regulation</keyword>
<dbReference type="Gene3D" id="1.10.10.10">
    <property type="entry name" value="Winged helix-like DNA-binding domain superfamily/Winged helix DNA-binding domain"/>
    <property type="match status" value="1"/>
</dbReference>
<comment type="caution">
    <text evidence="6">The sequence shown here is derived from an EMBL/GenBank/DDBJ whole genome shotgun (WGS) entry which is preliminary data.</text>
</comment>
<dbReference type="InterPro" id="IPR050389">
    <property type="entry name" value="LysR-type_TF"/>
</dbReference>
<dbReference type="STRING" id="1203554.HMPREF1476_00299"/>
<evidence type="ECO:0000256" key="2">
    <source>
        <dbReference type="ARBA" id="ARBA00023015"/>
    </source>
</evidence>
<dbReference type="InterPro" id="IPR000847">
    <property type="entry name" value="LysR_HTH_N"/>
</dbReference>
<reference evidence="6 7" key="1">
    <citation type="submission" date="2013-04" db="EMBL/GenBank/DDBJ databases">
        <title>The Genome Sequence of Sutterella wadsworthensis HGA0223.</title>
        <authorList>
            <consortium name="The Broad Institute Genomics Platform"/>
            <person name="Earl A."/>
            <person name="Ward D."/>
            <person name="Feldgarden M."/>
            <person name="Gevers D."/>
            <person name="Schmidt T.M."/>
            <person name="Dover J."/>
            <person name="Dai D."/>
            <person name="Walker B."/>
            <person name="Young S."/>
            <person name="Zeng Q."/>
            <person name="Gargeya S."/>
            <person name="Fitzgerald M."/>
            <person name="Haas B."/>
            <person name="Abouelleil A."/>
            <person name="Allen A.W."/>
            <person name="Alvarado L."/>
            <person name="Arachchi H.M."/>
            <person name="Berlin A.M."/>
            <person name="Chapman S.B."/>
            <person name="Gainer-Dewar J."/>
            <person name="Goldberg J."/>
            <person name="Griggs A."/>
            <person name="Gujja S."/>
            <person name="Hansen M."/>
            <person name="Howarth C."/>
            <person name="Imamovic A."/>
            <person name="Ireland A."/>
            <person name="Larimer J."/>
            <person name="McCowan C."/>
            <person name="Murphy C."/>
            <person name="Pearson M."/>
            <person name="Poon T.W."/>
            <person name="Priest M."/>
            <person name="Roberts A."/>
            <person name="Saif S."/>
            <person name="Shea T."/>
            <person name="Sisk P."/>
            <person name="Sykes S."/>
            <person name="Wortman J."/>
            <person name="Nusbaum C."/>
            <person name="Birren B."/>
        </authorList>
    </citation>
    <scope>NUCLEOTIDE SEQUENCE [LARGE SCALE GENOMIC DNA]</scope>
    <source>
        <strain evidence="6 7">HGA0223</strain>
    </source>
</reference>
<evidence type="ECO:0000313" key="6">
    <source>
        <dbReference type="EMBL" id="EPE02063.1"/>
    </source>
</evidence>
<accession>S3C772</accession>
<dbReference type="SUPFAM" id="SSF53850">
    <property type="entry name" value="Periplasmic binding protein-like II"/>
    <property type="match status" value="1"/>
</dbReference>
<proteinExistence type="inferred from homology"/>
<organism evidence="6 7">
    <name type="scientific">Sutterella wadsworthensis HGA0223</name>
    <dbReference type="NCBI Taxonomy" id="1203554"/>
    <lineage>
        <taxon>Bacteria</taxon>
        <taxon>Pseudomonadati</taxon>
        <taxon>Pseudomonadota</taxon>
        <taxon>Betaproteobacteria</taxon>
        <taxon>Burkholderiales</taxon>
        <taxon>Sutterellaceae</taxon>
        <taxon>Sutterella</taxon>
    </lineage>
</organism>
<evidence type="ECO:0000256" key="1">
    <source>
        <dbReference type="ARBA" id="ARBA00009437"/>
    </source>
</evidence>
<evidence type="ECO:0000256" key="3">
    <source>
        <dbReference type="ARBA" id="ARBA00023125"/>
    </source>
</evidence>
<evidence type="ECO:0000256" key="4">
    <source>
        <dbReference type="ARBA" id="ARBA00023163"/>
    </source>
</evidence>
<evidence type="ECO:0000259" key="5">
    <source>
        <dbReference type="PROSITE" id="PS50931"/>
    </source>
</evidence>
<dbReference type="PROSITE" id="PS50931">
    <property type="entry name" value="HTH_LYSR"/>
    <property type="match status" value="1"/>
</dbReference>
<gene>
    <name evidence="6" type="ORF">HMPREF1476_00299</name>
</gene>
<dbReference type="GeneID" id="64061860"/>
<dbReference type="SUPFAM" id="SSF46785">
    <property type="entry name" value="Winged helix' DNA-binding domain"/>
    <property type="match status" value="1"/>
</dbReference>
<dbReference type="EMBL" id="ATCF01000004">
    <property type="protein sequence ID" value="EPE02063.1"/>
    <property type="molecule type" value="Genomic_DNA"/>
</dbReference>